<dbReference type="InterPro" id="IPR001750">
    <property type="entry name" value="ND/Mrp_TM"/>
</dbReference>
<accession>A0A7R7I0B2</accession>
<reference evidence="8 9" key="1">
    <citation type="submission" date="2020-08" db="EMBL/GenBank/DDBJ databases">
        <title>Whole genome shotgun sequence of Actinocatenispora thailandica NBRC 105041.</title>
        <authorList>
            <person name="Komaki H."/>
            <person name="Tamura T."/>
        </authorList>
    </citation>
    <scope>NUCLEOTIDE SEQUENCE [LARGE SCALE GENOMIC DNA]</scope>
    <source>
        <strain evidence="8 9">NBRC 105041</strain>
    </source>
</reference>
<dbReference type="GO" id="GO:0050136">
    <property type="term" value="F:NADH dehydrogenase (quinone) (non-electrogenic) activity"/>
    <property type="evidence" value="ECO:0007669"/>
    <property type="project" value="UniProtKB-UniRule"/>
</dbReference>
<comment type="function">
    <text evidence="5">NDH-1 shuttles electrons from NADH, via FMN and iron-sulfur (Fe-S) centers, to quinones in the respiratory chain. The immediate electron acceptor for the enzyme in this species is believed to be a menaquinone. Couples the redox reaction to proton translocation (for every two electrons transferred, four hydrogen ions are translocated across the cytoplasmic membrane), and thus conserves the redox energy in a proton gradient.</text>
</comment>
<evidence type="ECO:0000256" key="6">
    <source>
        <dbReference type="RuleBase" id="RU000320"/>
    </source>
</evidence>
<evidence type="ECO:0000256" key="3">
    <source>
        <dbReference type="ARBA" id="ARBA00022989"/>
    </source>
</evidence>
<organism evidence="8 9">
    <name type="scientific">Actinocatenispora thailandica</name>
    <dbReference type="NCBI Taxonomy" id="227318"/>
    <lineage>
        <taxon>Bacteria</taxon>
        <taxon>Bacillati</taxon>
        <taxon>Actinomycetota</taxon>
        <taxon>Actinomycetes</taxon>
        <taxon>Micromonosporales</taxon>
        <taxon>Micromonosporaceae</taxon>
        <taxon>Actinocatenispora</taxon>
    </lineage>
</organism>
<feature type="transmembrane region" description="Helical" evidence="5">
    <location>
        <begin position="77"/>
        <end position="98"/>
    </location>
</feature>
<keyword evidence="5" id="KW-1003">Cell membrane</keyword>
<comment type="subcellular location">
    <subcellularLocation>
        <location evidence="5">Cell membrane</location>
        <topology evidence="5">Multi-pass membrane protein</topology>
    </subcellularLocation>
    <subcellularLocation>
        <location evidence="1">Endomembrane system</location>
        <topology evidence="1">Multi-pass membrane protein</topology>
    </subcellularLocation>
    <subcellularLocation>
        <location evidence="6">Membrane</location>
        <topology evidence="6">Multi-pass membrane protein</topology>
    </subcellularLocation>
</comment>
<keyword evidence="3 5" id="KW-1133">Transmembrane helix</keyword>
<feature type="transmembrane region" description="Helical" evidence="5">
    <location>
        <begin position="38"/>
        <end position="57"/>
    </location>
</feature>
<evidence type="ECO:0000259" key="7">
    <source>
        <dbReference type="Pfam" id="PF00361"/>
    </source>
</evidence>
<comment type="catalytic activity">
    <reaction evidence="5">
        <text>a quinone + NADH + 5 H(+)(in) = a quinol + NAD(+) + 4 H(+)(out)</text>
        <dbReference type="Rhea" id="RHEA:57888"/>
        <dbReference type="ChEBI" id="CHEBI:15378"/>
        <dbReference type="ChEBI" id="CHEBI:24646"/>
        <dbReference type="ChEBI" id="CHEBI:57540"/>
        <dbReference type="ChEBI" id="CHEBI:57945"/>
        <dbReference type="ChEBI" id="CHEBI:132124"/>
    </reaction>
</comment>
<feature type="transmembrane region" description="Helical" evidence="5">
    <location>
        <begin position="12"/>
        <end position="31"/>
    </location>
</feature>
<gene>
    <name evidence="8" type="primary">nuoN_3</name>
    <name evidence="5" type="synonym">nuoN</name>
    <name evidence="8" type="ORF">Athai_67050</name>
</gene>
<comment type="similarity">
    <text evidence="5">Belongs to the complex I subunit 2 family.</text>
</comment>
<dbReference type="RefSeq" id="WP_203965111.1">
    <property type="nucleotide sequence ID" value="NZ_AP023355.1"/>
</dbReference>
<evidence type="ECO:0000313" key="8">
    <source>
        <dbReference type="EMBL" id="BCJ39202.1"/>
    </source>
</evidence>
<dbReference type="GO" id="GO:0005886">
    <property type="term" value="C:plasma membrane"/>
    <property type="evidence" value="ECO:0007669"/>
    <property type="project" value="UniProtKB-SubCell"/>
</dbReference>
<feature type="transmembrane region" description="Helical" evidence="5">
    <location>
        <begin position="201"/>
        <end position="225"/>
    </location>
</feature>
<feature type="transmembrane region" description="Helical" evidence="5">
    <location>
        <begin position="362"/>
        <end position="385"/>
    </location>
</feature>
<feature type="transmembrane region" description="Helical" evidence="5">
    <location>
        <begin position="438"/>
        <end position="457"/>
    </location>
</feature>
<feature type="transmembrane region" description="Helical" evidence="5">
    <location>
        <begin position="325"/>
        <end position="350"/>
    </location>
</feature>
<evidence type="ECO:0000256" key="1">
    <source>
        <dbReference type="ARBA" id="ARBA00004127"/>
    </source>
</evidence>
<dbReference type="AlphaFoldDB" id="A0A7R7I0B2"/>
<keyword evidence="5" id="KW-0520">NAD</keyword>
<keyword evidence="9" id="KW-1185">Reference proteome</keyword>
<dbReference type="Pfam" id="PF00361">
    <property type="entry name" value="Proton_antipo_M"/>
    <property type="match status" value="1"/>
</dbReference>
<evidence type="ECO:0000256" key="4">
    <source>
        <dbReference type="ARBA" id="ARBA00023136"/>
    </source>
</evidence>
<feature type="transmembrane region" description="Helical" evidence="5">
    <location>
        <begin position="269"/>
        <end position="288"/>
    </location>
</feature>
<dbReference type="GO" id="GO:0012505">
    <property type="term" value="C:endomembrane system"/>
    <property type="evidence" value="ECO:0007669"/>
    <property type="project" value="UniProtKB-SubCell"/>
</dbReference>
<feature type="transmembrane region" description="Helical" evidence="5">
    <location>
        <begin position="128"/>
        <end position="148"/>
    </location>
</feature>
<evidence type="ECO:0000256" key="5">
    <source>
        <dbReference type="HAMAP-Rule" id="MF_00445"/>
    </source>
</evidence>
<dbReference type="GO" id="GO:0042773">
    <property type="term" value="P:ATP synthesis coupled electron transport"/>
    <property type="evidence" value="ECO:0007669"/>
    <property type="project" value="InterPro"/>
</dbReference>
<evidence type="ECO:0000313" key="9">
    <source>
        <dbReference type="Proteomes" id="UP000611640"/>
    </source>
</evidence>
<dbReference type="InterPro" id="IPR010096">
    <property type="entry name" value="NADH-Q_OxRdtase_suN/2"/>
</dbReference>
<comment type="subunit">
    <text evidence="5">NDH-1 is composed of 14 different subunits. Subunits NuoA, H, J, K, L, M, N constitute the membrane sector of the complex.</text>
</comment>
<protein>
    <recommendedName>
        <fullName evidence="5">NADH-quinone oxidoreductase subunit N</fullName>
        <ecNumber evidence="5">7.1.1.-</ecNumber>
    </recommendedName>
    <alternativeName>
        <fullName evidence="5">NADH dehydrogenase I subunit N</fullName>
    </alternativeName>
    <alternativeName>
        <fullName evidence="5">NDH-1 subunit N</fullName>
    </alternativeName>
</protein>
<evidence type="ECO:0000256" key="2">
    <source>
        <dbReference type="ARBA" id="ARBA00022692"/>
    </source>
</evidence>
<dbReference type="Proteomes" id="UP000611640">
    <property type="component" value="Chromosome"/>
</dbReference>
<dbReference type="GO" id="GO:0008137">
    <property type="term" value="F:NADH dehydrogenase (ubiquinone) activity"/>
    <property type="evidence" value="ECO:0007669"/>
    <property type="project" value="InterPro"/>
</dbReference>
<feature type="transmembrane region" description="Helical" evidence="5">
    <location>
        <begin position="397"/>
        <end position="417"/>
    </location>
</feature>
<feature type="domain" description="NADH:quinone oxidoreductase/Mrp antiporter transmembrane" evidence="7">
    <location>
        <begin position="125"/>
        <end position="406"/>
    </location>
</feature>
<keyword evidence="2 5" id="KW-0812">Transmembrane</keyword>
<name>A0A7R7I0B2_9ACTN</name>
<sequence>MTGLHEDPGALLPELALAVAAVAGLLAGSWLPRRRQWLVRLLGAIGCTVGIAAAVVAATGPARTVFGGSYAVDTGLAVARVVILAGTLLVLAMAGGTLSGHRRETEFVVLLLLAALGAMVLAGTDDLLLLIAGYLLASVPLYALTAFDADPAGTEAALKYYLIGALFGVVLMLGVAALLAAGGGTDYPTLARTLPGAPPVLAAAGFVGVFGGLLFKAGGAPAQFWVPDVAEGAGTPVAAFVTTIPKIGALIAAYRLLDVAVPGVAGGRLLVAAVAAGTMTLGNLAAFAQTNPRRLLAYSTISQVGYLLMAVAAAGHAALALPGLGFYLAGYAVTNIGAFAVLAALPSATLDGHRGLFGRRPVLALALVICLLGLVGTPPTAIFVGKLSVFTAAFDANLLWLVVVAAANTLASLYYYLRWIVPLFQRDGAPHPTPAGRWPAAVAVTAAAGSLALGLAAEPVVHALSGHLLR</sequence>
<dbReference type="EMBL" id="AP023355">
    <property type="protein sequence ID" value="BCJ39202.1"/>
    <property type="molecule type" value="Genomic_DNA"/>
</dbReference>
<keyword evidence="5" id="KW-1278">Translocase</keyword>
<feature type="transmembrane region" description="Helical" evidence="5">
    <location>
        <begin position="237"/>
        <end position="257"/>
    </location>
</feature>
<dbReference type="EC" id="7.1.1.-" evidence="5"/>
<feature type="transmembrane region" description="Helical" evidence="5">
    <location>
        <begin position="105"/>
        <end position="122"/>
    </location>
</feature>
<keyword evidence="5" id="KW-0874">Quinone</keyword>
<keyword evidence="4 5" id="KW-0472">Membrane</keyword>
<dbReference type="KEGG" id="atl:Athai_67050"/>
<dbReference type="GO" id="GO:0048038">
    <property type="term" value="F:quinone binding"/>
    <property type="evidence" value="ECO:0007669"/>
    <property type="project" value="UniProtKB-KW"/>
</dbReference>
<dbReference type="HAMAP" id="MF_00445">
    <property type="entry name" value="NDH1_NuoN_1"/>
    <property type="match status" value="1"/>
</dbReference>
<keyword evidence="5" id="KW-0813">Transport</keyword>
<proteinExistence type="inferred from homology"/>
<feature type="transmembrane region" description="Helical" evidence="5">
    <location>
        <begin position="295"/>
        <end position="319"/>
    </location>
</feature>
<dbReference type="PANTHER" id="PTHR22773">
    <property type="entry name" value="NADH DEHYDROGENASE"/>
    <property type="match status" value="1"/>
</dbReference>
<feature type="transmembrane region" description="Helical" evidence="5">
    <location>
        <begin position="160"/>
        <end position="181"/>
    </location>
</feature>